<dbReference type="AlphaFoldDB" id="A0AAU7CEB8"/>
<dbReference type="EMBL" id="CP155447">
    <property type="protein sequence ID" value="XBH03339.1"/>
    <property type="molecule type" value="Genomic_DNA"/>
</dbReference>
<dbReference type="InterPro" id="IPR006311">
    <property type="entry name" value="TAT_signal"/>
</dbReference>
<proteinExistence type="predicted"/>
<accession>A0AAU7CEB8</accession>
<protein>
    <submittedName>
        <fullName evidence="1">DUF1501 domain-containing protein</fullName>
    </submittedName>
</protein>
<dbReference type="Gene3D" id="3.40.720.10">
    <property type="entry name" value="Alkaline Phosphatase, subunit A"/>
    <property type="match status" value="1"/>
</dbReference>
<dbReference type="PANTHER" id="PTHR43737:SF1">
    <property type="entry name" value="DUF1501 DOMAIN-CONTAINING PROTEIN"/>
    <property type="match status" value="1"/>
</dbReference>
<dbReference type="SUPFAM" id="SSF53649">
    <property type="entry name" value="Alkaline phosphatase-like"/>
    <property type="match status" value="1"/>
</dbReference>
<name>A0AAU7CEB8_9BACT</name>
<dbReference type="PROSITE" id="PS51318">
    <property type="entry name" value="TAT"/>
    <property type="match status" value="1"/>
</dbReference>
<evidence type="ECO:0000313" key="1">
    <source>
        <dbReference type="EMBL" id="XBH03339.1"/>
    </source>
</evidence>
<organism evidence="1">
    <name type="scientific">Singulisphaera sp. Ch08</name>
    <dbReference type="NCBI Taxonomy" id="3120278"/>
    <lineage>
        <taxon>Bacteria</taxon>
        <taxon>Pseudomonadati</taxon>
        <taxon>Planctomycetota</taxon>
        <taxon>Planctomycetia</taxon>
        <taxon>Isosphaerales</taxon>
        <taxon>Isosphaeraceae</taxon>
        <taxon>Singulisphaera</taxon>
    </lineage>
</organism>
<reference evidence="1" key="1">
    <citation type="submission" date="2024-05" db="EMBL/GenBank/DDBJ databases">
        <title>Planctomycetes of the genus Singulisphaera possess chitinolytic capabilities.</title>
        <authorList>
            <person name="Ivanova A."/>
        </authorList>
    </citation>
    <scope>NUCLEOTIDE SEQUENCE</scope>
    <source>
        <strain evidence="1">Ch08T</strain>
    </source>
</reference>
<sequence length="462" mass="50688">MNDGCPEYRVVNRLSRRSLLKVGTAGFAGLSLPTILRAAESQGRTSKAKHVIFLHQFGGPSHIDTFDMKPDAPDGIRGEFKPIASHQPGIMLSEHLPRFSKTIGKFAQVRSVHHRMKNHNSATYYSLTGHAPPLDDIRLRDTQELYPAYGSTVAKLKPVDDPAIPSFMSFPHILRDGSVTPGQTASFLGKPFDPFFVGQDPAAPDFRLPELSLPSSLPLERLDDRRNLLRMIDAQSDLLEWSGTARGIDAFYDRALTMLAAPKVKKAFDLSNEPDNIRDAYGRTTYGQSCLLARRLIETGVRFVTVYYSNSIGGRGKGGWDTHGDNFNQLKNGLLPITDQTVPTLIDDLQSRGLLDETLVVWMGEFGRSPKIANTAKFGANGRDHWPQCYTVLFAGGGITPGAIYGSSDRIGAYPASDPVSPDDIAATMFWALGIDPATEVYDTLRRPLPIASGNPITQIFS</sequence>
<dbReference type="RefSeq" id="WP_406696073.1">
    <property type="nucleotide sequence ID" value="NZ_CP155447.1"/>
</dbReference>
<dbReference type="InterPro" id="IPR017850">
    <property type="entry name" value="Alkaline_phosphatase_core_sf"/>
</dbReference>
<dbReference type="Pfam" id="PF07394">
    <property type="entry name" value="DUF1501"/>
    <property type="match status" value="1"/>
</dbReference>
<gene>
    <name evidence="1" type="ORF">V5E97_34270</name>
</gene>
<dbReference type="PANTHER" id="PTHR43737">
    <property type="entry name" value="BLL7424 PROTEIN"/>
    <property type="match status" value="1"/>
</dbReference>
<dbReference type="InterPro" id="IPR010869">
    <property type="entry name" value="DUF1501"/>
</dbReference>